<proteinExistence type="predicted"/>
<protein>
    <recommendedName>
        <fullName evidence="3">DUF3237 domain-containing protein</fullName>
    </recommendedName>
</protein>
<reference evidence="1 2" key="1">
    <citation type="submission" date="2019-08" db="EMBL/GenBank/DDBJ databases">
        <authorList>
            <person name="Hu J."/>
        </authorList>
    </citation>
    <scope>NUCLEOTIDE SEQUENCE [LARGE SCALE GENOMIC DNA]</scope>
    <source>
        <strain evidence="1 2">NEAU-184</strain>
    </source>
</reference>
<keyword evidence="2" id="KW-1185">Reference proteome</keyword>
<dbReference type="Gene3D" id="2.40.160.20">
    <property type="match status" value="1"/>
</dbReference>
<accession>A0A5S4V8S1</accession>
<sequence length="158" mass="17460">MTTLTSRPTVGRVRLEHLYRLRFVYPHGRAVDLEGGWQQHFYLAEGTCEGVLTGRFRAANAPLRRTDAGPFLPDIRGVIETDDAATIMFESHGYGRAHPVGSRQVVGTVLHLSDHPVYRRLNDVVCVCVGEVRSGSEPDAGPQLVLDVAELIWEPIGD</sequence>
<comment type="caution">
    <text evidence="1">The sequence shown here is derived from an EMBL/GenBank/DDBJ whole genome shotgun (WGS) entry which is preliminary data.</text>
</comment>
<evidence type="ECO:0000313" key="1">
    <source>
        <dbReference type="EMBL" id="TYL52970.1"/>
    </source>
</evidence>
<name>A0A5S4V8S1_9MICO</name>
<organism evidence="1 2">
    <name type="scientific">Agromyces mariniharenae</name>
    <dbReference type="NCBI Taxonomy" id="2604423"/>
    <lineage>
        <taxon>Bacteria</taxon>
        <taxon>Bacillati</taxon>
        <taxon>Actinomycetota</taxon>
        <taxon>Actinomycetes</taxon>
        <taxon>Micrococcales</taxon>
        <taxon>Microbacteriaceae</taxon>
        <taxon>Agromyces</taxon>
    </lineage>
</organism>
<dbReference type="EMBL" id="VSSB01000001">
    <property type="protein sequence ID" value="TYL52970.1"/>
    <property type="molecule type" value="Genomic_DNA"/>
</dbReference>
<evidence type="ECO:0000313" key="2">
    <source>
        <dbReference type="Proteomes" id="UP000325243"/>
    </source>
</evidence>
<gene>
    <name evidence="1" type="ORF">FYC51_04370</name>
</gene>
<dbReference type="Proteomes" id="UP000325243">
    <property type="component" value="Unassembled WGS sequence"/>
</dbReference>
<evidence type="ECO:0008006" key="3">
    <source>
        <dbReference type="Google" id="ProtNLM"/>
    </source>
</evidence>
<dbReference type="RefSeq" id="WP_148732433.1">
    <property type="nucleotide sequence ID" value="NZ_VSSB01000001.1"/>
</dbReference>
<dbReference type="AlphaFoldDB" id="A0A5S4V8S1"/>